<accession>A0A1Y2BVS2</accession>
<dbReference type="Gene3D" id="1.20.1310.10">
    <property type="entry name" value="Cullin Repeats"/>
    <property type="match status" value="1"/>
</dbReference>
<reference evidence="1 2" key="1">
    <citation type="submission" date="2016-07" db="EMBL/GenBank/DDBJ databases">
        <title>Pervasive Adenine N6-methylation of Active Genes in Fungi.</title>
        <authorList>
            <consortium name="DOE Joint Genome Institute"/>
            <person name="Mondo S.J."/>
            <person name="Dannebaum R.O."/>
            <person name="Kuo R.C."/>
            <person name="Labutti K."/>
            <person name="Haridas S."/>
            <person name="Kuo A."/>
            <person name="Salamov A."/>
            <person name="Ahrendt S.R."/>
            <person name="Lipzen A."/>
            <person name="Sullivan W."/>
            <person name="Andreopoulos W.B."/>
            <person name="Clum A."/>
            <person name="Lindquist E."/>
            <person name="Daum C."/>
            <person name="Ramamoorthy G.K."/>
            <person name="Gryganskyi A."/>
            <person name="Culley D."/>
            <person name="Magnuson J.K."/>
            <person name="James T.Y."/>
            <person name="O'Malley M.A."/>
            <person name="Stajich J.E."/>
            <person name="Spatafora J.W."/>
            <person name="Visel A."/>
            <person name="Grigoriev I.V."/>
        </authorList>
    </citation>
    <scope>NUCLEOTIDE SEQUENCE [LARGE SCALE GENOMIC DNA]</scope>
    <source>
        <strain evidence="1 2">JEL800</strain>
    </source>
</reference>
<name>A0A1Y2BVS2_9FUNG</name>
<organism evidence="1 2">
    <name type="scientific">Rhizoclosmatium globosum</name>
    <dbReference type="NCBI Taxonomy" id="329046"/>
    <lineage>
        <taxon>Eukaryota</taxon>
        <taxon>Fungi</taxon>
        <taxon>Fungi incertae sedis</taxon>
        <taxon>Chytridiomycota</taxon>
        <taxon>Chytridiomycota incertae sedis</taxon>
        <taxon>Chytridiomycetes</taxon>
        <taxon>Chytridiales</taxon>
        <taxon>Chytriomycetaceae</taxon>
        <taxon>Rhizoclosmatium</taxon>
    </lineage>
</organism>
<dbReference type="SUPFAM" id="SSF74788">
    <property type="entry name" value="Cullin repeat-like"/>
    <property type="match status" value="1"/>
</dbReference>
<protein>
    <recommendedName>
        <fullName evidence="3">Cullin N-terminal domain-containing protein</fullName>
    </recommendedName>
</protein>
<comment type="caution">
    <text evidence="1">The sequence shown here is derived from an EMBL/GenBank/DDBJ whole genome shotgun (WGS) entry which is preliminary data.</text>
</comment>
<dbReference type="InterPro" id="IPR016159">
    <property type="entry name" value="Cullin_repeat-like_dom_sf"/>
</dbReference>
<evidence type="ECO:0000313" key="2">
    <source>
        <dbReference type="Proteomes" id="UP000193642"/>
    </source>
</evidence>
<dbReference type="Proteomes" id="UP000193642">
    <property type="component" value="Unassembled WGS sequence"/>
</dbReference>
<proteinExistence type="predicted"/>
<evidence type="ECO:0000313" key="1">
    <source>
        <dbReference type="EMBL" id="ORY38860.1"/>
    </source>
</evidence>
<sequence>MNTSTDYAATWSDLERFLSCAIDPDLHAAVPLSNFSHETLYRHVYRLCLRPQHRRRLALDFSSAIAALLEVQRTSLGAASDESWLACFAARIHHAVWAAAIVRDVFVYFVSECVGRACVCS</sequence>
<keyword evidence="2" id="KW-1185">Reference proteome</keyword>
<evidence type="ECO:0008006" key="3">
    <source>
        <dbReference type="Google" id="ProtNLM"/>
    </source>
</evidence>
<dbReference type="EMBL" id="MCGO01000042">
    <property type="protein sequence ID" value="ORY38860.1"/>
    <property type="molecule type" value="Genomic_DNA"/>
</dbReference>
<dbReference type="OrthoDB" id="2115639at2759"/>
<gene>
    <name evidence="1" type="ORF">BCR33DRAFT_720523</name>
</gene>
<dbReference type="AlphaFoldDB" id="A0A1Y2BVS2"/>